<feature type="domain" description="PARP catalytic" evidence="8">
    <location>
        <begin position="699"/>
        <end position="895"/>
    </location>
</feature>
<keyword evidence="2 7" id="KW-0328">Glycosyltransferase</keyword>
<keyword evidence="5" id="KW-0539">Nucleus</keyword>
<evidence type="ECO:0000256" key="5">
    <source>
        <dbReference type="ARBA" id="ARBA00023242"/>
    </source>
</evidence>
<dbReference type="PANTHER" id="PTHR14453">
    <property type="entry name" value="PARP/ZINC FINGER CCCH TYPE DOMAIN CONTAINING PROTEIN"/>
    <property type="match status" value="1"/>
</dbReference>
<keyword evidence="10" id="KW-1185">Reference proteome</keyword>
<comment type="similarity">
    <text evidence="6">Belongs to the ARTD/PARP family.</text>
</comment>
<organism evidence="9 10">
    <name type="scientific">Oncorhynchus kisutch</name>
    <name type="common">Coho salmon</name>
    <name type="synonym">Salmo kisutch</name>
    <dbReference type="NCBI Taxonomy" id="8019"/>
    <lineage>
        <taxon>Eukaryota</taxon>
        <taxon>Metazoa</taxon>
        <taxon>Chordata</taxon>
        <taxon>Craniata</taxon>
        <taxon>Vertebrata</taxon>
        <taxon>Euteleostomi</taxon>
        <taxon>Actinopterygii</taxon>
        <taxon>Neopterygii</taxon>
        <taxon>Teleostei</taxon>
        <taxon>Protacanthopterygii</taxon>
        <taxon>Salmoniformes</taxon>
        <taxon>Salmonidae</taxon>
        <taxon>Salmoninae</taxon>
        <taxon>Oncorhynchus</taxon>
    </lineage>
</organism>
<dbReference type="GeneID" id="116371486"/>
<dbReference type="InterPro" id="IPR057049">
    <property type="entry name" value="PARP14_KH_8"/>
</dbReference>
<dbReference type="GO" id="GO:0005634">
    <property type="term" value="C:nucleus"/>
    <property type="evidence" value="ECO:0007669"/>
    <property type="project" value="UniProtKB-SubCell"/>
</dbReference>
<dbReference type="GO" id="GO:0070212">
    <property type="term" value="P:protein poly-ADP-ribosylation"/>
    <property type="evidence" value="ECO:0007669"/>
    <property type="project" value="TreeGrafter"/>
</dbReference>
<accession>A0A8C7JRA3</accession>
<evidence type="ECO:0000313" key="10">
    <source>
        <dbReference type="Proteomes" id="UP000694557"/>
    </source>
</evidence>
<reference evidence="9" key="2">
    <citation type="submission" date="2025-09" db="UniProtKB">
        <authorList>
            <consortium name="Ensembl"/>
        </authorList>
    </citation>
    <scope>IDENTIFICATION</scope>
</reference>
<evidence type="ECO:0000256" key="3">
    <source>
        <dbReference type="ARBA" id="ARBA00022679"/>
    </source>
</evidence>
<sequence>MRAMTRSENIPLEEEMVSILDQCGPALTYVLHSKFGCTAVLHGVDAGAMKFKKPVFKHETVHSDSRDARKSVPPFIELSGAYHETLREARRWYLDALYPASKNVITIHNNFIQHFGQREFEELLSLQTKREVSIEENFKDGRFGLTIQGASRGFKAAVLEVEALCCKVQEDFAKEELSLMGLQSPISSPRKPVDDNSSDYKERQQHFAGLQIVRVEKVENKALKQVFDLRKRQMQVSTSSQRMYQRLPVQFCDLLSRVGFQMEFTPPDEQNLGEGIYFSSSVHGAERLWKGSADQEYLYFIEAQVLTGKSIVGCPGLIVPPPFARDPLTLYDSVKGGGDTWVVFNGHQALPEYLITCNKPTYVKPHALFNWGKAKKPQKNEDIVIEGLEVDPAVFHVSSKVDRWIKDLNLNEPESSSIPQDAVYQSKSHRHHIHDMRIKDLNLKEPESSSIPQDAVYQSKSHRHHIHDMRIKDLNLKEPESSSIPHNAAYQSKSHRHHIHDMRIKDLNLKEPESSSIPQDAVYQSKSHRHHIHDMRIKDLNLKEPESSSIPQDAVYQSKSQSHHIHDMRIKDLNLKEPESSSIPHNAAYQSKSHRHRILDMRIEEMLRKDRDKKSFNRNITEPSNMVDWQQQPGGQSQIFHPIHNSHLQQALDRKLPRVEVSAWRNMNTFTLPDRAANNTSGNSPKSRQIDKLAAQPIESLPRHWDAMPANTSCLSCLIQPGSPEHNEVLHLFRATCPNKVIQIERIQNPTLWRSLQIKKHDMELRNGHQKNEKRLFHGTCHTTINHINNHGFNRSFAGKNATAFGNGTYFAVGASYSASSTYSRPDRQGQKYMYLCRVLTGDFTAGRHGMTVPPAKSTTTVELYNSVTDNPSGPSMFVIFHDNQAYPEYLITFF</sequence>
<evidence type="ECO:0000256" key="4">
    <source>
        <dbReference type="ARBA" id="ARBA00023027"/>
    </source>
</evidence>
<dbReference type="GO" id="GO:0003714">
    <property type="term" value="F:transcription corepressor activity"/>
    <property type="evidence" value="ECO:0007669"/>
    <property type="project" value="TreeGrafter"/>
</dbReference>
<evidence type="ECO:0000259" key="8">
    <source>
        <dbReference type="PROSITE" id="PS51059"/>
    </source>
</evidence>
<dbReference type="CDD" id="cd01439">
    <property type="entry name" value="TCCD_inducible_PARP_like"/>
    <property type="match status" value="1"/>
</dbReference>
<dbReference type="Ensembl" id="ENSOKIT00005095873.1">
    <property type="protein sequence ID" value="ENSOKIP00005089698.1"/>
    <property type="gene ID" value="ENSOKIG00005039117.1"/>
</dbReference>
<dbReference type="GO" id="GO:1990404">
    <property type="term" value="F:NAD+-protein mono-ADP-ribosyltransferase activity"/>
    <property type="evidence" value="ECO:0007669"/>
    <property type="project" value="TreeGrafter"/>
</dbReference>
<dbReference type="GO" id="GO:0010629">
    <property type="term" value="P:negative regulation of gene expression"/>
    <property type="evidence" value="ECO:0007669"/>
    <property type="project" value="TreeGrafter"/>
</dbReference>
<dbReference type="Gene3D" id="3.30.720.50">
    <property type="match status" value="1"/>
</dbReference>
<evidence type="ECO:0000256" key="6">
    <source>
        <dbReference type="ARBA" id="ARBA00024347"/>
    </source>
</evidence>
<dbReference type="InterPro" id="IPR012317">
    <property type="entry name" value="Poly(ADP-ribose)pol_cat_dom"/>
</dbReference>
<dbReference type="FunFam" id="3.90.228.10:FF:000008">
    <property type="entry name" value="Poly [ADP-ribose] polymerase"/>
    <property type="match status" value="1"/>
</dbReference>
<dbReference type="AlphaFoldDB" id="A0A8C7JRA3"/>
<dbReference type="EC" id="2.4.2.-" evidence="7"/>
<reference evidence="9" key="1">
    <citation type="submission" date="2025-08" db="UniProtKB">
        <authorList>
            <consortium name="Ensembl"/>
        </authorList>
    </citation>
    <scope>IDENTIFICATION</scope>
</reference>
<feature type="domain" description="PARP catalytic" evidence="8">
    <location>
        <begin position="174"/>
        <end position="376"/>
    </location>
</feature>
<dbReference type="PROSITE" id="PS51059">
    <property type="entry name" value="PARP_CATALYTIC"/>
    <property type="match status" value="2"/>
</dbReference>
<dbReference type="Pfam" id="PF23254">
    <property type="entry name" value="KH_PARP14_8"/>
    <property type="match status" value="1"/>
</dbReference>
<evidence type="ECO:0000256" key="7">
    <source>
        <dbReference type="RuleBase" id="RU362114"/>
    </source>
</evidence>
<dbReference type="Proteomes" id="UP000694557">
    <property type="component" value="Unassembled WGS sequence"/>
</dbReference>
<evidence type="ECO:0000313" key="9">
    <source>
        <dbReference type="Ensembl" id="ENSOKIP00005089698.1"/>
    </source>
</evidence>
<dbReference type="KEGG" id="oki:116371486"/>
<dbReference type="GeneTree" id="ENSGT00940000154311"/>
<protein>
    <recommendedName>
        <fullName evidence="7">Poly [ADP-ribose] polymerase</fullName>
        <shortName evidence="7">PARP</shortName>
        <ecNumber evidence="7">2.4.2.-</ecNumber>
    </recommendedName>
</protein>
<dbReference type="InterPro" id="IPR052056">
    <property type="entry name" value="Mono-ARTD/PARP"/>
</dbReference>
<dbReference type="GO" id="GO:0005737">
    <property type="term" value="C:cytoplasm"/>
    <property type="evidence" value="ECO:0007669"/>
    <property type="project" value="TreeGrafter"/>
</dbReference>
<dbReference type="GO" id="GO:0003950">
    <property type="term" value="F:NAD+ poly-ADP-ribosyltransferase activity"/>
    <property type="evidence" value="ECO:0007669"/>
    <property type="project" value="UniProtKB-UniRule"/>
</dbReference>
<dbReference type="SUPFAM" id="SSF56399">
    <property type="entry name" value="ADP-ribosylation"/>
    <property type="match status" value="2"/>
</dbReference>
<name>A0A8C7JRA3_ONCKI</name>
<keyword evidence="3 7" id="KW-0808">Transferase</keyword>
<gene>
    <name evidence="9" type="primary">LOC116371486</name>
</gene>
<dbReference type="PANTHER" id="PTHR14453:SF89">
    <property type="entry name" value="PROTEIN MONO-ADP-RIBOSYLTRANSFERASE PARP14"/>
    <property type="match status" value="1"/>
</dbReference>
<proteinExistence type="inferred from homology"/>
<dbReference type="RefSeq" id="XP_031676247.1">
    <property type="nucleotide sequence ID" value="XM_031820387.1"/>
</dbReference>
<dbReference type="InterPro" id="IPR037197">
    <property type="entry name" value="WWE_dom_sf"/>
</dbReference>
<evidence type="ECO:0000256" key="2">
    <source>
        <dbReference type="ARBA" id="ARBA00022676"/>
    </source>
</evidence>
<dbReference type="Pfam" id="PF00644">
    <property type="entry name" value="PARP"/>
    <property type="match status" value="1"/>
</dbReference>
<comment type="subcellular location">
    <subcellularLocation>
        <location evidence="1">Nucleus</location>
    </subcellularLocation>
</comment>
<dbReference type="Gene3D" id="3.90.228.10">
    <property type="match status" value="2"/>
</dbReference>
<keyword evidence="4 7" id="KW-0520">NAD</keyword>
<evidence type="ECO:0000256" key="1">
    <source>
        <dbReference type="ARBA" id="ARBA00004123"/>
    </source>
</evidence>